<accession>A0A371EK25</accession>
<dbReference type="EMBL" id="QJKJ01013443">
    <property type="protein sequence ID" value="RDX66415.1"/>
    <property type="molecule type" value="Genomic_DNA"/>
</dbReference>
<name>A0A371EK25_MUCPR</name>
<dbReference type="Pfam" id="PF00665">
    <property type="entry name" value="rve"/>
    <property type="match status" value="1"/>
</dbReference>
<keyword evidence="3" id="KW-1185">Reference proteome</keyword>
<evidence type="ECO:0000313" key="3">
    <source>
        <dbReference type="Proteomes" id="UP000257109"/>
    </source>
</evidence>
<comment type="caution">
    <text evidence="2">The sequence shown here is derived from an EMBL/GenBank/DDBJ whole genome shotgun (WGS) entry which is preliminary data.</text>
</comment>
<sequence length="246" mass="28483">MAGALTTLSTMLLVNKEQELTIQVRYQARMAHCQQLDQDDVETDGKPWYHDIKRYMEKGVYPLGATENDKRTPRRLVVGFFLSGTILFKRSADWTLLHYVNEQEAKKIIEEVHKGTFGTHTNGHALTRKILRADYYWTKMEMDCCQHMSNGHKFILVAIDYFTKWVEVVSYAIVTKSVVVKFIKRDIICRYGLPAHIIIDNGTNLNNKIMVELCEQSKIKHHNSTPYHPRMNGVVEVANKNIKKIV</sequence>
<dbReference type="PANTHER" id="PTHR48475:SF1">
    <property type="entry name" value="RNASE H TYPE-1 DOMAIN-CONTAINING PROTEIN"/>
    <property type="match status" value="1"/>
</dbReference>
<protein>
    <submittedName>
        <fullName evidence="2">Pol polyprotein</fullName>
    </submittedName>
</protein>
<dbReference type="AlphaFoldDB" id="A0A371EK25"/>
<feature type="non-terminal residue" evidence="2">
    <location>
        <position position="1"/>
    </location>
</feature>
<dbReference type="InterPro" id="IPR036397">
    <property type="entry name" value="RNaseH_sf"/>
</dbReference>
<dbReference type="PANTHER" id="PTHR48475">
    <property type="entry name" value="RIBONUCLEASE H"/>
    <property type="match status" value="1"/>
</dbReference>
<dbReference type="Gene3D" id="3.30.420.10">
    <property type="entry name" value="Ribonuclease H-like superfamily/Ribonuclease H"/>
    <property type="match status" value="1"/>
</dbReference>
<dbReference type="PROSITE" id="PS50994">
    <property type="entry name" value="INTEGRASE"/>
    <property type="match status" value="1"/>
</dbReference>
<feature type="domain" description="Integrase catalytic" evidence="1">
    <location>
        <begin position="122"/>
        <end position="246"/>
    </location>
</feature>
<dbReference type="SUPFAM" id="SSF53098">
    <property type="entry name" value="Ribonuclease H-like"/>
    <property type="match status" value="1"/>
</dbReference>
<dbReference type="InterPro" id="IPR001584">
    <property type="entry name" value="Integrase_cat-core"/>
</dbReference>
<dbReference type="OrthoDB" id="2016337at2759"/>
<reference evidence="2" key="1">
    <citation type="submission" date="2018-05" db="EMBL/GenBank/DDBJ databases">
        <title>Draft genome of Mucuna pruriens seed.</title>
        <authorList>
            <person name="Nnadi N.E."/>
            <person name="Vos R."/>
            <person name="Hasami M.H."/>
            <person name="Devisetty U.K."/>
            <person name="Aguiy J.C."/>
        </authorList>
    </citation>
    <scope>NUCLEOTIDE SEQUENCE [LARGE SCALE GENOMIC DNA]</scope>
    <source>
        <strain evidence="2">JCA_2017</strain>
    </source>
</reference>
<dbReference type="InterPro" id="IPR012337">
    <property type="entry name" value="RNaseH-like_sf"/>
</dbReference>
<dbReference type="GO" id="GO:0015074">
    <property type="term" value="P:DNA integration"/>
    <property type="evidence" value="ECO:0007669"/>
    <property type="project" value="InterPro"/>
</dbReference>
<evidence type="ECO:0000313" key="2">
    <source>
        <dbReference type="EMBL" id="RDX66415.1"/>
    </source>
</evidence>
<organism evidence="2 3">
    <name type="scientific">Mucuna pruriens</name>
    <name type="common">Velvet bean</name>
    <name type="synonym">Dolichos pruriens</name>
    <dbReference type="NCBI Taxonomy" id="157652"/>
    <lineage>
        <taxon>Eukaryota</taxon>
        <taxon>Viridiplantae</taxon>
        <taxon>Streptophyta</taxon>
        <taxon>Embryophyta</taxon>
        <taxon>Tracheophyta</taxon>
        <taxon>Spermatophyta</taxon>
        <taxon>Magnoliopsida</taxon>
        <taxon>eudicotyledons</taxon>
        <taxon>Gunneridae</taxon>
        <taxon>Pentapetalae</taxon>
        <taxon>rosids</taxon>
        <taxon>fabids</taxon>
        <taxon>Fabales</taxon>
        <taxon>Fabaceae</taxon>
        <taxon>Papilionoideae</taxon>
        <taxon>50 kb inversion clade</taxon>
        <taxon>NPAAA clade</taxon>
        <taxon>indigoferoid/millettioid clade</taxon>
        <taxon>Phaseoleae</taxon>
        <taxon>Mucuna</taxon>
    </lineage>
</organism>
<evidence type="ECO:0000259" key="1">
    <source>
        <dbReference type="PROSITE" id="PS50994"/>
    </source>
</evidence>
<dbReference type="GO" id="GO:0003676">
    <property type="term" value="F:nucleic acid binding"/>
    <property type="evidence" value="ECO:0007669"/>
    <property type="project" value="InterPro"/>
</dbReference>
<proteinExistence type="predicted"/>
<dbReference type="Proteomes" id="UP000257109">
    <property type="component" value="Unassembled WGS sequence"/>
</dbReference>
<gene>
    <name evidence="2" type="primary">pol</name>
    <name evidence="2" type="ORF">CR513_54817</name>
</gene>